<evidence type="ECO:0008006" key="2">
    <source>
        <dbReference type="Google" id="ProtNLM"/>
    </source>
</evidence>
<evidence type="ECO:0000313" key="1">
    <source>
        <dbReference type="EMBL" id="GEW06994.1"/>
    </source>
</evidence>
<gene>
    <name evidence="1" type="ORF">Tci_178970</name>
</gene>
<dbReference type="AlphaFoldDB" id="A0A699GRC6"/>
<sequence length="191" mass="22163">MSTKPQELSVYLLDKRIPNHKLYLLKLQFKQVTLVYLQGWTSYKINSIKFCSCYKTIREISLQDQNKRTVHGTLCDGLYLISPPPSSPIHPSIILHNNTSPSIWHSRLGYFSFTVLKKIKRSIKFRGGSLGIKCTRHSHCQVKSSHWQNKFPLPVKVVATARRLEMPLPEVCTAIKEKKKKLPVKDRWQLH</sequence>
<comment type="caution">
    <text evidence="1">The sequence shown here is derived from an EMBL/GenBank/DDBJ whole genome shotgun (WGS) entry which is preliminary data.</text>
</comment>
<protein>
    <recommendedName>
        <fullName evidence="2">GAG-pre-integrase domain-containing protein</fullName>
    </recommendedName>
</protein>
<accession>A0A699GRC6</accession>
<dbReference type="EMBL" id="BKCJ010044035">
    <property type="protein sequence ID" value="GEW06994.1"/>
    <property type="molecule type" value="Genomic_DNA"/>
</dbReference>
<name>A0A699GRC6_TANCI</name>
<reference evidence="1" key="1">
    <citation type="journal article" date="2019" name="Sci. Rep.">
        <title>Draft genome of Tanacetum cinerariifolium, the natural source of mosquito coil.</title>
        <authorList>
            <person name="Yamashiro T."/>
            <person name="Shiraishi A."/>
            <person name="Satake H."/>
            <person name="Nakayama K."/>
        </authorList>
    </citation>
    <scope>NUCLEOTIDE SEQUENCE</scope>
</reference>
<organism evidence="1">
    <name type="scientific">Tanacetum cinerariifolium</name>
    <name type="common">Dalmatian daisy</name>
    <name type="synonym">Chrysanthemum cinerariifolium</name>
    <dbReference type="NCBI Taxonomy" id="118510"/>
    <lineage>
        <taxon>Eukaryota</taxon>
        <taxon>Viridiplantae</taxon>
        <taxon>Streptophyta</taxon>
        <taxon>Embryophyta</taxon>
        <taxon>Tracheophyta</taxon>
        <taxon>Spermatophyta</taxon>
        <taxon>Magnoliopsida</taxon>
        <taxon>eudicotyledons</taxon>
        <taxon>Gunneridae</taxon>
        <taxon>Pentapetalae</taxon>
        <taxon>asterids</taxon>
        <taxon>campanulids</taxon>
        <taxon>Asterales</taxon>
        <taxon>Asteraceae</taxon>
        <taxon>Asteroideae</taxon>
        <taxon>Anthemideae</taxon>
        <taxon>Anthemidinae</taxon>
        <taxon>Tanacetum</taxon>
    </lineage>
</organism>
<proteinExistence type="predicted"/>